<dbReference type="Proteomes" id="UP000815325">
    <property type="component" value="Unassembled WGS sequence"/>
</dbReference>
<gene>
    <name evidence="3" type="ORF">DUNSADRAFT_13031</name>
</gene>
<evidence type="ECO:0000313" key="3">
    <source>
        <dbReference type="EMBL" id="KAF5831500.1"/>
    </source>
</evidence>
<name>A0ABQ7GA60_DUNSA</name>
<sequence length="957" mass="99879">MHAHAWDQEAEYRCSNSEQNSIVVPSIALIYPSCLPPSGVKRVRTEQHQHQQQVKACAAGIQEPIPSGQLVEQQLMLQGQGSGHHHHHQQQQQQQQHMQLNFKAYVTAPSAFWLSGWHGNEEGHIQEGADGGDELQLLAHSYGRYLPVDIVQQGTRDETGAQRVQVCVSLPPHMKAFDCCQLRLEVVRGSSLLCNCNTMLVSSALAPVLLELEAWAKSKRAVQDHVSLFVDDLAEWLSFQSLVHTTCTDSARTAQGLCGQGSTMAIINNNSSSVSSGSSLDSSARAVQGLCGQGSNRPACSEEGTRCKGMGATQGGRNAVLGGNGGTSGGKQPATADVMGSKRPVCDEEGAYSAGVGPRDSLYGSTQDGTHGGTPGSTHCSTHGNTHGSQGSTHCSTHGNTHGNTGGSTQDSTCGSTHSETHGGPCSHVDSKTHGSRRPSAPSFLAALAEEALRPEVLQMMAQVGMDLLQHAVSWGMVHLAERILSGLLAPPLSVPFTTIAASDSSTSDTGVEPSDSHPPQAPRGHPKGSDVGVEPADSWSPPLGGSLLERALRCGNVHMLACVLEWGRMHGGLEVAWVPSPHHPIEDCHAENQPASRQLLPDNSTCAFNVPAVGTPAVGTPSTPHHPTEDCHEENEAQVGQPVPGASGASSSSLQPASRQLPPDNGACAFNAPAVDTPSPAVSTTAQPQCTLQASPFSACNVGSTNASLASPFSACNVCSTSTSLASPFSAGNASDSSKLKPSPGVGTGAAVSGAPCHPSPFSAANVCAVVSSTNPDQPPGVCASAAATGNPSVSAPACEAGPSTAAAAAAGAMPGSNWTSTSMLRVLWYGFDGRDGIHEDEYRQWCLANSAGLANKCCMGVVPFFWAGAVQSTRKGLFKSAITMGLYPIPMLLALLTKSPKKRERYMFLAKVTHYTLYIIFGLGLLPTIVARKLAVTHLDLIVEVVVLYRLCTDT</sequence>
<feature type="region of interest" description="Disordered" evidence="1">
    <location>
        <begin position="616"/>
        <end position="673"/>
    </location>
</feature>
<accession>A0ABQ7GA60</accession>
<organism evidence="3 4">
    <name type="scientific">Dunaliella salina</name>
    <name type="common">Green alga</name>
    <name type="synonym">Protococcus salinus</name>
    <dbReference type="NCBI Taxonomy" id="3046"/>
    <lineage>
        <taxon>Eukaryota</taxon>
        <taxon>Viridiplantae</taxon>
        <taxon>Chlorophyta</taxon>
        <taxon>core chlorophytes</taxon>
        <taxon>Chlorophyceae</taxon>
        <taxon>CS clade</taxon>
        <taxon>Chlamydomonadales</taxon>
        <taxon>Dunaliellaceae</taxon>
        <taxon>Dunaliella</taxon>
    </lineage>
</organism>
<protein>
    <submittedName>
        <fullName evidence="3">Uncharacterized protein</fullName>
    </submittedName>
</protein>
<feature type="transmembrane region" description="Helical" evidence="2">
    <location>
        <begin position="910"/>
        <end position="932"/>
    </location>
</feature>
<evidence type="ECO:0000256" key="2">
    <source>
        <dbReference type="SAM" id="Phobius"/>
    </source>
</evidence>
<feature type="compositionally biased region" description="Low complexity" evidence="1">
    <location>
        <begin position="391"/>
        <end position="409"/>
    </location>
</feature>
<comment type="caution">
    <text evidence="3">The sequence shown here is derived from an EMBL/GenBank/DDBJ whole genome shotgun (WGS) entry which is preliminary data.</text>
</comment>
<feature type="compositionally biased region" description="Low complexity" evidence="1">
    <location>
        <begin position="641"/>
        <end position="664"/>
    </location>
</feature>
<feature type="transmembrane region" description="Helical" evidence="2">
    <location>
        <begin position="879"/>
        <end position="898"/>
    </location>
</feature>
<keyword evidence="4" id="KW-1185">Reference proteome</keyword>
<feature type="region of interest" description="Disordered" evidence="1">
    <location>
        <begin position="321"/>
        <end position="440"/>
    </location>
</feature>
<evidence type="ECO:0000313" key="4">
    <source>
        <dbReference type="Proteomes" id="UP000815325"/>
    </source>
</evidence>
<keyword evidence="2" id="KW-0812">Transmembrane</keyword>
<keyword evidence="2" id="KW-0472">Membrane</keyword>
<proteinExistence type="predicted"/>
<dbReference type="EMBL" id="MU069943">
    <property type="protein sequence ID" value="KAF5831500.1"/>
    <property type="molecule type" value="Genomic_DNA"/>
</dbReference>
<keyword evidence="2" id="KW-1133">Transmembrane helix</keyword>
<feature type="compositionally biased region" description="Polar residues" evidence="1">
    <location>
        <begin position="376"/>
        <end position="390"/>
    </location>
</feature>
<feature type="region of interest" description="Disordered" evidence="1">
    <location>
        <begin position="502"/>
        <end position="541"/>
    </location>
</feature>
<reference evidence="3" key="1">
    <citation type="submission" date="2017-08" db="EMBL/GenBank/DDBJ databases">
        <authorList>
            <person name="Polle J.E."/>
            <person name="Barry K."/>
            <person name="Cushman J."/>
            <person name="Schmutz J."/>
            <person name="Tran D."/>
            <person name="Hathwaick L.T."/>
            <person name="Yim W.C."/>
            <person name="Jenkins J."/>
            <person name="Mckie-Krisberg Z.M."/>
            <person name="Prochnik S."/>
            <person name="Lindquist E."/>
            <person name="Dockter R.B."/>
            <person name="Adam C."/>
            <person name="Molina H."/>
            <person name="Bunkerborg J."/>
            <person name="Jin E."/>
            <person name="Buchheim M."/>
            <person name="Magnuson J."/>
        </authorList>
    </citation>
    <scope>NUCLEOTIDE SEQUENCE</scope>
    <source>
        <strain evidence="3">CCAP 19/18</strain>
    </source>
</reference>
<feature type="region of interest" description="Disordered" evidence="1">
    <location>
        <begin position="731"/>
        <end position="751"/>
    </location>
</feature>
<evidence type="ECO:0000256" key="1">
    <source>
        <dbReference type="SAM" id="MobiDB-lite"/>
    </source>
</evidence>